<evidence type="ECO:0000313" key="5">
    <source>
        <dbReference type="Proteomes" id="UP001497457"/>
    </source>
</evidence>
<feature type="region of interest" description="Disordered" evidence="2">
    <location>
        <begin position="722"/>
        <end position="760"/>
    </location>
</feature>
<feature type="region of interest" description="Disordered" evidence="2">
    <location>
        <begin position="1"/>
        <end position="88"/>
    </location>
</feature>
<dbReference type="Proteomes" id="UP001497457">
    <property type="component" value="Chromosome 14rd"/>
</dbReference>
<dbReference type="Gene3D" id="4.10.60.10">
    <property type="entry name" value="Zinc finger, CCHC-type"/>
    <property type="match status" value="1"/>
</dbReference>
<evidence type="ECO:0000313" key="4">
    <source>
        <dbReference type="EMBL" id="CAL4926573.1"/>
    </source>
</evidence>
<evidence type="ECO:0000256" key="1">
    <source>
        <dbReference type="PROSITE-ProRule" id="PRU00047"/>
    </source>
</evidence>
<feature type="compositionally biased region" description="Basic and acidic residues" evidence="2">
    <location>
        <begin position="54"/>
        <end position="86"/>
    </location>
</feature>
<organism evidence="4 5">
    <name type="scientific">Urochloa decumbens</name>
    <dbReference type="NCBI Taxonomy" id="240449"/>
    <lineage>
        <taxon>Eukaryota</taxon>
        <taxon>Viridiplantae</taxon>
        <taxon>Streptophyta</taxon>
        <taxon>Embryophyta</taxon>
        <taxon>Tracheophyta</taxon>
        <taxon>Spermatophyta</taxon>
        <taxon>Magnoliopsida</taxon>
        <taxon>Liliopsida</taxon>
        <taxon>Poales</taxon>
        <taxon>Poaceae</taxon>
        <taxon>PACMAD clade</taxon>
        <taxon>Panicoideae</taxon>
        <taxon>Panicodae</taxon>
        <taxon>Paniceae</taxon>
        <taxon>Melinidinae</taxon>
        <taxon>Urochloa</taxon>
    </lineage>
</organism>
<dbReference type="PANTHER" id="PTHR33087">
    <property type="entry name" value="OS07G0539200 PROTEIN"/>
    <property type="match status" value="1"/>
</dbReference>
<protein>
    <recommendedName>
        <fullName evidence="3">CCHC-type domain-containing protein</fullName>
    </recommendedName>
</protein>
<feature type="domain" description="CCHC-type" evidence="3">
    <location>
        <begin position="172"/>
        <end position="187"/>
    </location>
</feature>
<feature type="compositionally biased region" description="Polar residues" evidence="2">
    <location>
        <begin position="509"/>
        <end position="520"/>
    </location>
</feature>
<reference evidence="4" key="1">
    <citation type="submission" date="2024-10" db="EMBL/GenBank/DDBJ databases">
        <authorList>
            <person name="Ryan C."/>
        </authorList>
    </citation>
    <scope>NUCLEOTIDE SEQUENCE [LARGE SCALE GENOMIC DNA]</scope>
</reference>
<dbReference type="PROSITE" id="PS50158">
    <property type="entry name" value="ZF_CCHC"/>
    <property type="match status" value="1"/>
</dbReference>
<dbReference type="AlphaFoldDB" id="A0ABC8XJ23"/>
<keyword evidence="5" id="KW-1185">Reference proteome</keyword>
<feature type="region of interest" description="Disordered" evidence="2">
    <location>
        <begin position="508"/>
        <end position="530"/>
    </location>
</feature>
<feature type="region of interest" description="Disordered" evidence="2">
    <location>
        <begin position="864"/>
        <end position="891"/>
    </location>
</feature>
<evidence type="ECO:0000259" key="3">
    <source>
        <dbReference type="PROSITE" id="PS50158"/>
    </source>
</evidence>
<keyword evidence="1" id="KW-0863">Zinc-finger</keyword>
<keyword evidence="1" id="KW-0479">Metal-binding</keyword>
<dbReference type="InterPro" id="IPR036875">
    <property type="entry name" value="Znf_CCHC_sf"/>
</dbReference>
<feature type="region of interest" description="Disordered" evidence="2">
    <location>
        <begin position="551"/>
        <end position="620"/>
    </location>
</feature>
<gene>
    <name evidence="4" type="ORF">URODEC1_LOCUS24002</name>
</gene>
<dbReference type="PANTHER" id="PTHR33087:SF21">
    <property type="entry name" value="OS03G0782100 PROTEIN"/>
    <property type="match status" value="1"/>
</dbReference>
<keyword evidence="1" id="KW-0862">Zinc</keyword>
<dbReference type="SMART" id="SM00343">
    <property type="entry name" value="ZnF_C2HC"/>
    <property type="match status" value="2"/>
</dbReference>
<dbReference type="SUPFAM" id="SSF57756">
    <property type="entry name" value="Retrovirus zinc finger-like domains"/>
    <property type="match status" value="1"/>
</dbReference>
<evidence type="ECO:0000256" key="2">
    <source>
        <dbReference type="SAM" id="MobiDB-lite"/>
    </source>
</evidence>
<name>A0ABC8XJ23_9POAL</name>
<dbReference type="InterPro" id="IPR053253">
    <property type="entry name" value="Sex_diff_modulator"/>
</dbReference>
<dbReference type="GO" id="GO:0008270">
    <property type="term" value="F:zinc ion binding"/>
    <property type="evidence" value="ECO:0007669"/>
    <property type="project" value="UniProtKB-KW"/>
</dbReference>
<proteinExistence type="predicted"/>
<feature type="region of interest" description="Disordered" evidence="2">
    <location>
        <begin position="792"/>
        <end position="814"/>
    </location>
</feature>
<dbReference type="EMBL" id="OZ075124">
    <property type="protein sequence ID" value="CAL4926573.1"/>
    <property type="molecule type" value="Genomic_DNA"/>
</dbReference>
<accession>A0ABC8XJ23</accession>
<sequence length="967" mass="103963">MREGEPPAKAAPPCTSPAAAQDAPAHPSSPKGISAHGGAAGDKRQQGRVQADAPLRRHDKALEDKGKAALEPQKARDSRRGGDRGVVEGPLSYRDAMVRPRTFKPRFPASCSHDHQQWFTEHSLGGGRRDLSAVWSRPGRGRSFHDGDGGRLHRSYEGGWLRTLRAKAGKGCFNCLSSGHFIADCRDPPRCLLCFRFGHKAGRCPSPPFRSHTRFAAALPRPAVRPGHAGQVAATTTTPAGCAAAPQLAARAPPPDQAVVTMGDEGYVLFHRVREERPDHVVAGARRTDAIREAEAELETFAMLAVQVDAGVRLDTERVRQEAVRQFRVPVYEVGVTRLSAASFLLRFDSQHQRDSARRLGALRVGHVRLQLLPWKRQVGARAELFKFYYQVRVCIEGVPAHGRHPETVAGLFPKSSFVDDLDCDMEKPQEEECYRLWIWASDPAAIATTGTLRIEETVTLPQVGYAEGLMELGMPMGALRWEPAKAMEYEVLIHVDRVLDYSPLPPSATANSSYNSPVSGHSDEEPEEEWPVRYPFDWRLGVPDGEARRVPARGRVSVHDRLGGRRRDRSPPAGGGGGAGLGLRQLPPSGPHDLPDLRGRGGSYFHGSSSRQGGGRYQHRHLQGSFTRRAPAGAGRVAGGDVGAKMGFAWRPKQHGYKGRNSAPLEADQADSFLSCESLITGQRTMDPMDEEAAAALRPRHTQPAGVQCSVEPTAPVAGLGLSALDGKADGGPDSGAQSGHLGHEPVLQGSAHADLGSSATPCLQSHAAEDKVLEQADRGEEGARVSQAINADAPEPEGHAPTGGQAKTEVGRAKNVLGDLANLGRNRSTGGDQLYGQPFDLNVDCNWTEHHIQRQETPAPRMGQLKKNTGVDAESNTSTAEKGPRTGSKQAIGLPVEERATKLLLVTSGIIGENDKITDAAEDQFGEQFVQQMDGVLAGNLRKALGLPIAGEPGSLDGLALDAEE</sequence>
<dbReference type="InterPro" id="IPR001878">
    <property type="entry name" value="Znf_CCHC"/>
</dbReference>